<dbReference type="SUPFAM" id="SSF52777">
    <property type="entry name" value="CoA-dependent acyltransferases"/>
    <property type="match status" value="2"/>
</dbReference>
<keyword evidence="7" id="KW-0808">Transferase</keyword>
<evidence type="ECO:0000256" key="3">
    <source>
        <dbReference type="ARBA" id="ARBA00001907"/>
    </source>
</evidence>
<evidence type="ECO:0000256" key="11">
    <source>
        <dbReference type="ARBA" id="ARBA00033407"/>
    </source>
</evidence>
<gene>
    <name evidence="13" type="ORF">A0128_17790</name>
</gene>
<dbReference type="InterPro" id="IPR031641">
    <property type="entry name" value="PapA_C"/>
</dbReference>
<dbReference type="EMBL" id="CP015217">
    <property type="protein sequence ID" value="AOP35528.1"/>
    <property type="molecule type" value="Genomic_DNA"/>
</dbReference>
<comment type="catalytic activity">
    <reaction evidence="1">
        <text>2 a mycocerosyl-[mycocerosic acid synthase] + a phthiocerol = a dimycocerosyl phthiocerol + 2 holo-[mycocerosic acid synthase].</text>
        <dbReference type="EC" id="2.3.1.282"/>
    </reaction>
</comment>
<dbReference type="Pfam" id="PF16911">
    <property type="entry name" value="PapA_C"/>
    <property type="match status" value="1"/>
</dbReference>
<dbReference type="RefSeq" id="WP_069608730.1">
    <property type="nucleotide sequence ID" value="NZ_CP015217.1"/>
</dbReference>
<dbReference type="PANTHER" id="PTHR28037">
    <property type="entry name" value="ALCOHOL O-ACETYLTRANSFERASE 1-RELATED"/>
    <property type="match status" value="1"/>
</dbReference>
<comment type="similarity">
    <text evidence="4">Belongs to the acyltransferase PapA5 family.</text>
</comment>
<evidence type="ECO:0000313" key="14">
    <source>
        <dbReference type="Proteomes" id="UP000094197"/>
    </source>
</evidence>
<dbReference type="OrthoDB" id="344398at2"/>
<dbReference type="Proteomes" id="UP000094197">
    <property type="component" value="Chromosome 1"/>
</dbReference>
<evidence type="ECO:0000313" key="13">
    <source>
        <dbReference type="EMBL" id="AOP35528.1"/>
    </source>
</evidence>
<evidence type="ECO:0000256" key="4">
    <source>
        <dbReference type="ARBA" id="ARBA00006558"/>
    </source>
</evidence>
<dbReference type="InterPro" id="IPR052058">
    <property type="entry name" value="Alcohol_O-acetyltransferase"/>
</dbReference>
<name>A0A1D7V109_9LEPT</name>
<sequence>MHIQNDVNPHEKKQERPLDKAESTFWLLDRVSSMNFAVIAEGDGDLNLDTIQRALNVVQTKHPLANVKVELGNEFRLTFKTVSEKRIPLKILKLENEIWRNQLAEEIMIPFSEGESPLIRAVFFSSVSGNWVLSVIFHHSIADGRSGALFLTEVLKEAGNNLENSNILNSNKLPDSVLSLLKVKKEISEVLKKPNPSEEITIRISSLPTFSKKNQETNPVLTGFQLTKEELQNLLVLCKQKETTLHGLIGAAQLIALYSLFETTDPILLNLSNPADLKPNLSQEVASETLGLYITLLTLGIVIQNHSDPWTIAKEISTGLRAQIRNGNNDISFYELIPPANQILSKPNGIKVLSTLLQRFPQASVLSNVGILPDLPKFYNFSVSNLSFTVHPSLSQSVFVSASTYQGKLTILLNYDSNRWTPGKFEVFKNHFERILREIKV</sequence>
<proteinExistence type="inferred from homology"/>
<evidence type="ECO:0000259" key="12">
    <source>
        <dbReference type="Pfam" id="PF16911"/>
    </source>
</evidence>
<organism evidence="13 14">
    <name type="scientific">Leptospira tipperaryensis</name>
    <dbReference type="NCBI Taxonomy" id="2564040"/>
    <lineage>
        <taxon>Bacteria</taxon>
        <taxon>Pseudomonadati</taxon>
        <taxon>Spirochaetota</taxon>
        <taxon>Spirochaetia</taxon>
        <taxon>Leptospirales</taxon>
        <taxon>Leptospiraceae</taxon>
        <taxon>Leptospira</taxon>
    </lineage>
</organism>
<evidence type="ECO:0000256" key="7">
    <source>
        <dbReference type="ARBA" id="ARBA00022679"/>
    </source>
</evidence>
<dbReference type="Gene3D" id="3.30.559.10">
    <property type="entry name" value="Chloramphenicol acetyltransferase-like domain"/>
    <property type="match status" value="1"/>
</dbReference>
<evidence type="ECO:0000256" key="8">
    <source>
        <dbReference type="ARBA" id="ARBA00023315"/>
    </source>
</evidence>
<dbReference type="GO" id="GO:0016746">
    <property type="term" value="F:acyltransferase activity"/>
    <property type="evidence" value="ECO:0007669"/>
    <property type="project" value="UniProtKB-KW"/>
</dbReference>
<evidence type="ECO:0000256" key="2">
    <source>
        <dbReference type="ARBA" id="ARBA00000625"/>
    </source>
</evidence>
<evidence type="ECO:0000256" key="6">
    <source>
        <dbReference type="ARBA" id="ARBA00013449"/>
    </source>
</evidence>
<accession>A0A1D7V109</accession>
<dbReference type="Gene3D" id="3.30.559.30">
    <property type="entry name" value="Nonribosomal peptide synthetase, condensation domain"/>
    <property type="match status" value="1"/>
</dbReference>
<comment type="catalytic activity">
    <reaction evidence="2">
        <text>2 a mycocerosyl-[mycocerosic acid synthase] + a phenolphthiocerol = a dimycocerosyl phenolphthiocerol + 2 holo-[mycocerosic acid synthase].</text>
        <dbReference type="EC" id="2.3.1.282"/>
    </reaction>
</comment>
<dbReference type="AlphaFoldDB" id="A0A1D7V109"/>
<reference evidence="13 14" key="1">
    <citation type="submission" date="2016-04" db="EMBL/GenBank/DDBJ databases">
        <title>Complete genome seqeunce of Leptospira alstonii serovar Room22.</title>
        <authorList>
            <person name="Nally J.E."/>
            <person name="Bayles D.O."/>
            <person name="Hurley D."/>
            <person name="Fanning S."/>
            <person name="McMahon B.J."/>
            <person name="Arent Z."/>
        </authorList>
    </citation>
    <scope>NUCLEOTIDE SEQUENCE [LARGE SCALE GENOMIC DNA]</scope>
    <source>
        <strain evidence="13 14">GWTS #1</strain>
    </source>
</reference>
<dbReference type="InterPro" id="IPR023213">
    <property type="entry name" value="CAT-like_dom_sf"/>
</dbReference>
<feature type="domain" description="Phthiocerol/phthiodiolone dimycocerosyl transferase C-terminal" evidence="12">
    <location>
        <begin position="219"/>
        <end position="411"/>
    </location>
</feature>
<evidence type="ECO:0000256" key="1">
    <source>
        <dbReference type="ARBA" id="ARBA00000026"/>
    </source>
</evidence>
<keyword evidence="8" id="KW-0012">Acyltransferase</keyword>
<evidence type="ECO:0000256" key="5">
    <source>
        <dbReference type="ARBA" id="ARBA00012866"/>
    </source>
</evidence>
<evidence type="ECO:0000256" key="10">
    <source>
        <dbReference type="ARBA" id="ARBA00032317"/>
    </source>
</evidence>
<comment type="catalytic activity">
    <reaction evidence="3">
        <text>2 a mycocerosyl-[mycocerosic acid synthase] + a phthiodiolone = a dimycocerosyl phthiodiolone + 2 holo-[mycocerosic acid synthase].</text>
        <dbReference type="EC" id="2.3.1.282"/>
    </reaction>
</comment>
<dbReference type="KEGG" id="laj:A0128_17790"/>
<protein>
    <recommendedName>
        <fullName evidence="6">Phthiocerol/phthiodiolone dimycocerosyl transferase</fullName>
        <ecNumber evidence="5">2.3.1.282</ecNumber>
    </recommendedName>
    <alternativeName>
        <fullName evidence="11">Acyltransferase PapA5</fullName>
    </alternativeName>
    <alternativeName>
        <fullName evidence="9">Phthiocerol/phthiodiolone O-acyltransferase</fullName>
    </alternativeName>
    <alternativeName>
        <fullName evidence="10">Polyketide synthase-associated protein A5</fullName>
    </alternativeName>
</protein>
<dbReference type="PANTHER" id="PTHR28037:SF1">
    <property type="entry name" value="ALCOHOL O-ACETYLTRANSFERASE 1-RELATED"/>
    <property type="match status" value="1"/>
</dbReference>
<evidence type="ECO:0000256" key="9">
    <source>
        <dbReference type="ARBA" id="ARBA00030465"/>
    </source>
</evidence>
<keyword evidence="14" id="KW-1185">Reference proteome</keyword>
<dbReference type="EC" id="2.3.1.282" evidence="5"/>